<gene>
    <name evidence="7" type="ORF">CCMP2556_LOCUS44585</name>
</gene>
<evidence type="ECO:0000256" key="6">
    <source>
        <dbReference type="SAM" id="Phobius"/>
    </source>
</evidence>
<dbReference type="Proteomes" id="UP001642484">
    <property type="component" value="Unassembled WGS sequence"/>
</dbReference>
<comment type="caution">
    <text evidence="7">The sequence shown here is derived from an EMBL/GenBank/DDBJ whole genome shotgun (WGS) entry which is preliminary data.</text>
</comment>
<name>A0ABP0QYV6_9DINO</name>
<dbReference type="EMBL" id="CAXAMN010025184">
    <property type="protein sequence ID" value="CAK9093253.1"/>
    <property type="molecule type" value="Genomic_DNA"/>
</dbReference>
<accession>A0ABP0QYV6</accession>
<keyword evidence="8" id="KW-1185">Reference proteome</keyword>
<keyword evidence="3 6" id="KW-0812">Transmembrane</keyword>
<evidence type="ECO:0000256" key="3">
    <source>
        <dbReference type="ARBA" id="ARBA00022692"/>
    </source>
</evidence>
<reference evidence="7 8" key="1">
    <citation type="submission" date="2024-02" db="EMBL/GenBank/DDBJ databases">
        <authorList>
            <person name="Chen Y."/>
            <person name="Shah S."/>
            <person name="Dougan E. K."/>
            <person name="Thang M."/>
            <person name="Chan C."/>
        </authorList>
    </citation>
    <scope>NUCLEOTIDE SEQUENCE [LARGE SCALE GENOMIC DNA]</scope>
</reference>
<evidence type="ECO:0000256" key="5">
    <source>
        <dbReference type="ARBA" id="ARBA00023136"/>
    </source>
</evidence>
<organism evidence="7 8">
    <name type="scientific">Durusdinium trenchii</name>
    <dbReference type="NCBI Taxonomy" id="1381693"/>
    <lineage>
        <taxon>Eukaryota</taxon>
        <taxon>Sar</taxon>
        <taxon>Alveolata</taxon>
        <taxon>Dinophyceae</taxon>
        <taxon>Suessiales</taxon>
        <taxon>Symbiodiniaceae</taxon>
        <taxon>Durusdinium</taxon>
    </lineage>
</organism>
<evidence type="ECO:0000256" key="1">
    <source>
        <dbReference type="ARBA" id="ARBA00004141"/>
    </source>
</evidence>
<proteinExistence type="predicted"/>
<evidence type="ECO:0000256" key="4">
    <source>
        <dbReference type="ARBA" id="ARBA00022989"/>
    </source>
</evidence>
<dbReference type="InterPro" id="IPR013657">
    <property type="entry name" value="SCL35B1-4/HUT1"/>
</dbReference>
<protein>
    <submittedName>
        <fullName evidence="7">Uncharacterized protein</fullName>
    </submittedName>
</protein>
<dbReference type="PANTHER" id="PTHR10778">
    <property type="entry name" value="SOLUTE CARRIER FAMILY 35 MEMBER B"/>
    <property type="match status" value="1"/>
</dbReference>
<dbReference type="Pfam" id="PF08449">
    <property type="entry name" value="UAA"/>
    <property type="match status" value="1"/>
</dbReference>
<evidence type="ECO:0000256" key="2">
    <source>
        <dbReference type="ARBA" id="ARBA00022448"/>
    </source>
</evidence>
<keyword evidence="2" id="KW-0813">Transport</keyword>
<evidence type="ECO:0000313" key="8">
    <source>
        <dbReference type="Proteomes" id="UP001642484"/>
    </source>
</evidence>
<sequence>MASRSAQNGSAENGDEASVLSRSQWQLLKGAAGIYFFFIWYGRLQEQIFKYKSPSGLKFNSVWFLQFLDALVNVAVGALGRCLEGHTALPQVFLLFSGVGQVLGKYCMSASLAVGLSFPVATMAKSAKMVPVMIGSLVLGSARFSSAELGQAAAIVSGTGLVSFAEGRHKKTGASTKMGIFFILSSLFFDGVVSGLQGRLKARCKTEKKKVHHYDLMFWTNLYMAGASLLFALARSEMREGSRFCLQNPRLAGKILKFATCGALGQACVFYTIAHFDSVVCSAITTTRKLLSVLISVAEGDGLPFWGWVGVAISSVGIAGQVAVVDKKQSSARE</sequence>
<keyword evidence="4 6" id="KW-1133">Transmembrane helix</keyword>
<comment type="subcellular location">
    <subcellularLocation>
        <location evidence="1">Membrane</location>
        <topology evidence="1">Multi-pass membrane protein</topology>
    </subcellularLocation>
</comment>
<dbReference type="PANTHER" id="PTHR10778:SF18">
    <property type="entry name" value="SUGAR PHOSPHATE TRANSPORTER DOMAIN-CONTAINING PROTEIN"/>
    <property type="match status" value="1"/>
</dbReference>
<feature type="transmembrane region" description="Helical" evidence="6">
    <location>
        <begin position="216"/>
        <end position="234"/>
    </location>
</feature>
<feature type="transmembrane region" description="Helical" evidence="6">
    <location>
        <begin position="305"/>
        <end position="325"/>
    </location>
</feature>
<feature type="transmembrane region" description="Helical" evidence="6">
    <location>
        <begin position="178"/>
        <end position="196"/>
    </location>
</feature>
<keyword evidence="5 6" id="KW-0472">Membrane</keyword>
<feature type="transmembrane region" description="Helical" evidence="6">
    <location>
        <begin position="255"/>
        <end position="274"/>
    </location>
</feature>
<evidence type="ECO:0000313" key="7">
    <source>
        <dbReference type="EMBL" id="CAK9093253.1"/>
    </source>
</evidence>